<feature type="transmembrane region" description="Helical" evidence="8">
    <location>
        <begin position="86"/>
        <end position="110"/>
    </location>
</feature>
<dbReference type="PANTHER" id="PTHR34979">
    <property type="entry name" value="INNER MEMBRANE PROTEIN YGAZ"/>
    <property type="match status" value="1"/>
</dbReference>
<dbReference type="Pfam" id="PF03591">
    <property type="entry name" value="AzlC"/>
    <property type="match status" value="1"/>
</dbReference>
<feature type="transmembrane region" description="Helical" evidence="8">
    <location>
        <begin position="177"/>
        <end position="195"/>
    </location>
</feature>
<evidence type="ECO:0000256" key="5">
    <source>
        <dbReference type="ARBA" id="ARBA00022692"/>
    </source>
</evidence>
<keyword evidence="3" id="KW-0813">Transport</keyword>
<feature type="transmembrane region" description="Helical" evidence="8">
    <location>
        <begin position="60"/>
        <end position="79"/>
    </location>
</feature>
<evidence type="ECO:0000256" key="4">
    <source>
        <dbReference type="ARBA" id="ARBA00022475"/>
    </source>
</evidence>
<dbReference type="InterPro" id="IPR011606">
    <property type="entry name" value="Brnchd-chn_aa_trnsp_permease"/>
</dbReference>
<comment type="similarity">
    <text evidence="2">Belongs to the AzlC family.</text>
</comment>
<keyword evidence="6 8" id="KW-1133">Transmembrane helix</keyword>
<evidence type="ECO:0000256" key="2">
    <source>
        <dbReference type="ARBA" id="ARBA00010735"/>
    </source>
</evidence>
<sequence>MSSVGRARRAGDLPSEVIFTLVGFRHGFLAALPLGMGAATFGALFGFLADQRGLSALESLLMSGLVFAGASQLLALELWADPPSIILLSLGAAFVNLRFMMMAAALRPWLAPLPPATAYGSLLLLVDMNFALSLGEIRRGKRDAAYFVGAGFLLWLIWIASTGFGFAFGHLLEDPEAWGLDFLVAACFLAMLVPLFERHRSIAPWAMAAGASLLAWHFLPGASYLLVGALAGATTGALLDGRR</sequence>
<keyword evidence="5 8" id="KW-0812">Transmembrane</keyword>
<feature type="transmembrane region" description="Helical" evidence="8">
    <location>
        <begin position="116"/>
        <end position="134"/>
    </location>
</feature>
<evidence type="ECO:0000256" key="7">
    <source>
        <dbReference type="ARBA" id="ARBA00023136"/>
    </source>
</evidence>
<evidence type="ECO:0000256" key="6">
    <source>
        <dbReference type="ARBA" id="ARBA00022989"/>
    </source>
</evidence>
<name>A0ABT5YMH1_9PROT</name>
<evidence type="ECO:0000313" key="10">
    <source>
        <dbReference type="Proteomes" id="UP001215503"/>
    </source>
</evidence>
<protein>
    <submittedName>
        <fullName evidence="9">AzlC family ABC transporter permease</fullName>
    </submittedName>
</protein>
<organism evidence="9 10">
    <name type="scientific">Aquibaculum arenosum</name>
    <dbReference type="NCBI Taxonomy" id="3032591"/>
    <lineage>
        <taxon>Bacteria</taxon>
        <taxon>Pseudomonadati</taxon>
        <taxon>Pseudomonadota</taxon>
        <taxon>Alphaproteobacteria</taxon>
        <taxon>Rhodospirillales</taxon>
        <taxon>Rhodovibrionaceae</taxon>
        <taxon>Aquibaculum</taxon>
    </lineage>
</organism>
<keyword evidence="4" id="KW-1003">Cell membrane</keyword>
<keyword evidence="7 8" id="KW-0472">Membrane</keyword>
<accession>A0ABT5YMH1</accession>
<feature type="transmembrane region" description="Helical" evidence="8">
    <location>
        <begin position="146"/>
        <end position="171"/>
    </location>
</feature>
<keyword evidence="10" id="KW-1185">Reference proteome</keyword>
<gene>
    <name evidence="9" type="ORF">P2G67_08735</name>
</gene>
<feature type="transmembrane region" description="Helical" evidence="8">
    <location>
        <begin position="28"/>
        <end position="48"/>
    </location>
</feature>
<reference evidence="9 10" key="1">
    <citation type="submission" date="2023-03" db="EMBL/GenBank/DDBJ databases">
        <title>Fodinicurvata sp. CAU 1616 isolated from sea sendiment.</title>
        <authorList>
            <person name="Kim W."/>
        </authorList>
    </citation>
    <scope>NUCLEOTIDE SEQUENCE [LARGE SCALE GENOMIC DNA]</scope>
    <source>
        <strain evidence="9 10">CAU 1616</strain>
    </source>
</reference>
<dbReference type="EMBL" id="JARHUD010000004">
    <property type="protein sequence ID" value="MDF2096059.1"/>
    <property type="molecule type" value="Genomic_DNA"/>
</dbReference>
<dbReference type="PANTHER" id="PTHR34979:SF1">
    <property type="entry name" value="INNER MEMBRANE PROTEIN YGAZ"/>
    <property type="match status" value="1"/>
</dbReference>
<proteinExistence type="inferred from homology"/>
<evidence type="ECO:0000256" key="8">
    <source>
        <dbReference type="SAM" id="Phobius"/>
    </source>
</evidence>
<comment type="subcellular location">
    <subcellularLocation>
        <location evidence="1">Cell membrane</location>
        <topology evidence="1">Multi-pass membrane protein</topology>
    </subcellularLocation>
</comment>
<evidence type="ECO:0000313" key="9">
    <source>
        <dbReference type="EMBL" id="MDF2096059.1"/>
    </source>
</evidence>
<evidence type="ECO:0000256" key="1">
    <source>
        <dbReference type="ARBA" id="ARBA00004651"/>
    </source>
</evidence>
<evidence type="ECO:0000256" key="3">
    <source>
        <dbReference type="ARBA" id="ARBA00022448"/>
    </source>
</evidence>
<comment type="caution">
    <text evidence="9">The sequence shown here is derived from an EMBL/GenBank/DDBJ whole genome shotgun (WGS) entry which is preliminary data.</text>
</comment>
<dbReference type="Proteomes" id="UP001215503">
    <property type="component" value="Unassembled WGS sequence"/>
</dbReference>
<dbReference type="RefSeq" id="WP_275822091.1">
    <property type="nucleotide sequence ID" value="NZ_JARHUD010000004.1"/>
</dbReference>